<feature type="chain" id="PRO_5018265341" evidence="1">
    <location>
        <begin position="25"/>
        <end position="273"/>
    </location>
</feature>
<reference evidence="3" key="1">
    <citation type="journal article" date="2017" name="Biotechnol. Biofuels">
        <title>Evaluation of environmental bacterial communities as a factor affecting the growth of duckweed Lemna minor.</title>
        <authorList>
            <person name="Ishizawa H."/>
            <person name="Kuroda M."/>
            <person name="Morikawa M."/>
            <person name="Ike M."/>
        </authorList>
    </citation>
    <scope>NUCLEOTIDE SEQUENCE [LARGE SCALE GENOMIC DNA]</scope>
    <source>
        <strain evidence="3">H3</strain>
    </source>
</reference>
<keyword evidence="1" id="KW-0732">Signal</keyword>
<dbReference type="Pfam" id="PF09916">
    <property type="entry name" value="DUF2145"/>
    <property type="match status" value="1"/>
</dbReference>
<keyword evidence="3" id="KW-1185">Reference proteome</keyword>
<proteinExistence type="predicted"/>
<dbReference type="KEGG" id="amah:DLM_4004"/>
<dbReference type="PIRSF" id="PIRSF028477">
    <property type="entry name" value="UCP028477"/>
    <property type="match status" value="1"/>
</dbReference>
<sequence>MSRRETCWKWLQAAAFCLPLLAHAGQACEEKPLTPETFRMAMQTAEQLQTKLNEVDSNVVVVGRMGQDLSKYGLRYTHFGIMFRPESGGRWRVAHLLNECGSDRSDLWYEGLGNFFLDDMFRFDAVLLIPPPAVVDRLLPQLRAGRPLRALHTPRYNLVAYPFSTRYENSNTWVLETLAAASTRETRISSREQAQMWLKLNGYQPTEMNIGPMTRLGGRMFKANVAFDDHPGDLRYSNRIQTVSVDSIIHFFDERQEGWKIIELPGPQAARRF</sequence>
<dbReference type="STRING" id="332411.VI06_06210"/>
<dbReference type="PROSITE" id="PS51257">
    <property type="entry name" value="PROKAR_LIPOPROTEIN"/>
    <property type="match status" value="1"/>
</dbReference>
<evidence type="ECO:0000313" key="2">
    <source>
        <dbReference type="EMBL" id="BBF87583.1"/>
    </source>
</evidence>
<organism evidence="2 3">
    <name type="scientific">Aquitalea magnusonii</name>
    <dbReference type="NCBI Taxonomy" id="332411"/>
    <lineage>
        <taxon>Bacteria</taxon>
        <taxon>Pseudomonadati</taxon>
        <taxon>Pseudomonadota</taxon>
        <taxon>Betaproteobacteria</taxon>
        <taxon>Neisseriales</taxon>
        <taxon>Chromobacteriaceae</taxon>
        <taxon>Aquitalea</taxon>
    </lineage>
</organism>
<dbReference type="RefSeq" id="WP_231959919.1">
    <property type="nucleotide sequence ID" value="NZ_AP018823.1"/>
</dbReference>
<dbReference type="AlphaFoldDB" id="A0A3G9GLF0"/>
<reference evidence="3" key="3">
    <citation type="journal article" date="2017" name="Plant Physiol. Biochem.">
        <title>Differential oxidative and antioxidative response of duckweed Lemna minor toward plant growth promoting/inhibiting bacteria.</title>
        <authorList>
            <person name="Ishizawa H."/>
            <person name="Kuroda M."/>
            <person name="Morikawa M."/>
            <person name="Ike M."/>
        </authorList>
    </citation>
    <scope>NUCLEOTIDE SEQUENCE [LARGE SCALE GENOMIC DNA]</scope>
    <source>
        <strain evidence="3">H3</strain>
    </source>
</reference>
<gene>
    <name evidence="2" type="ORF">DLM_4004</name>
</gene>
<feature type="signal peptide" evidence="1">
    <location>
        <begin position="1"/>
        <end position="24"/>
    </location>
</feature>
<name>A0A3G9GLF0_9NEIS</name>
<dbReference type="Proteomes" id="UP000198290">
    <property type="component" value="Chromosome"/>
</dbReference>
<protein>
    <submittedName>
        <fullName evidence="2">Putative outer membrane protein</fullName>
    </submittedName>
</protein>
<evidence type="ECO:0000313" key="3">
    <source>
        <dbReference type="Proteomes" id="UP000198290"/>
    </source>
</evidence>
<dbReference type="EMBL" id="AP018823">
    <property type="protein sequence ID" value="BBF87583.1"/>
    <property type="molecule type" value="Genomic_DNA"/>
</dbReference>
<accession>A0A3G9GLF0</accession>
<reference evidence="2 3" key="2">
    <citation type="journal article" date="2017" name="Genome Announc.">
        <title>Draft genome sequence of Aquitalea magnusonii strain H3, a plant growth-promoting bacterium of duckweed Lemna minor.</title>
        <authorList>
            <person name="Ishizawa H."/>
            <person name="Kuroda M."/>
            <person name="Ike M."/>
        </authorList>
    </citation>
    <scope>NUCLEOTIDE SEQUENCE [LARGE SCALE GENOMIC DNA]</scope>
    <source>
        <strain evidence="2 3">H3</strain>
    </source>
</reference>
<evidence type="ECO:0000256" key="1">
    <source>
        <dbReference type="SAM" id="SignalP"/>
    </source>
</evidence>
<dbReference type="InterPro" id="IPR014547">
    <property type="entry name" value="UCP028477"/>
</dbReference>